<dbReference type="eggNOG" id="COG1345">
    <property type="taxonomic scope" value="Bacteria"/>
</dbReference>
<dbReference type="Proteomes" id="UP000001116">
    <property type="component" value="Chromosome"/>
</dbReference>
<evidence type="ECO:0000259" key="7">
    <source>
        <dbReference type="Pfam" id="PF07195"/>
    </source>
</evidence>
<dbReference type="GO" id="GO:0007155">
    <property type="term" value="P:cell adhesion"/>
    <property type="evidence" value="ECO:0007669"/>
    <property type="project" value="InterPro"/>
</dbReference>
<comment type="similarity">
    <text evidence="1 5">Belongs to the FliD family.</text>
</comment>
<protein>
    <recommendedName>
        <fullName evidence="5">Flagellar hook-associated protein 2</fullName>
        <shortName evidence="5">HAP2</shortName>
    </recommendedName>
    <alternativeName>
        <fullName evidence="5">Flagellar cap protein</fullName>
    </alternativeName>
</protein>
<keyword evidence="3" id="KW-0175">Coiled coil</keyword>
<dbReference type="GO" id="GO:0009424">
    <property type="term" value="C:bacterial-type flagellum hook"/>
    <property type="evidence" value="ECO:0007669"/>
    <property type="project" value="UniProtKB-UniRule"/>
</dbReference>
<evidence type="ECO:0000256" key="3">
    <source>
        <dbReference type="ARBA" id="ARBA00023054"/>
    </source>
</evidence>
<name>A6W8H4_KINRD</name>
<evidence type="ECO:0000256" key="1">
    <source>
        <dbReference type="ARBA" id="ARBA00009764"/>
    </source>
</evidence>
<dbReference type="KEGG" id="kra:Krad_1627"/>
<evidence type="ECO:0000256" key="4">
    <source>
        <dbReference type="ARBA" id="ARBA00023143"/>
    </source>
</evidence>
<dbReference type="InterPro" id="IPR040026">
    <property type="entry name" value="FliD"/>
</dbReference>
<dbReference type="PANTHER" id="PTHR30288:SF0">
    <property type="entry name" value="FLAGELLAR HOOK-ASSOCIATED PROTEIN 2"/>
    <property type="match status" value="1"/>
</dbReference>
<keyword evidence="8" id="KW-0966">Cell projection</keyword>
<reference evidence="9" key="1">
    <citation type="journal article" date="2008" name="PLoS ONE">
        <title>Survival in nuclear waste, extreme resistance, and potential applications gleaned from the genome sequence of Kineococcus radiotolerans SRS30216.</title>
        <authorList>
            <person name="Bagwell C.E."/>
            <person name="Bhat S."/>
            <person name="Hawkins G.M."/>
            <person name="Smith B.W."/>
            <person name="Biswas T."/>
            <person name="Hoover T.R."/>
            <person name="Saunders E."/>
            <person name="Han C.S."/>
            <person name="Tsodikov O.V."/>
            <person name="Shimkets L.J."/>
        </authorList>
    </citation>
    <scope>NUCLEOTIDE SEQUENCE [LARGE SCALE GENOMIC DNA]</scope>
    <source>
        <strain evidence="9">ATCC BAA-149 / DSM 14245 / SRS30216</strain>
    </source>
</reference>
<keyword evidence="4 5" id="KW-0975">Bacterial flagellum</keyword>
<accession>A6W8H4</accession>
<dbReference type="GO" id="GO:0005576">
    <property type="term" value="C:extracellular region"/>
    <property type="evidence" value="ECO:0007669"/>
    <property type="project" value="UniProtKB-SubCell"/>
</dbReference>
<comment type="subunit">
    <text evidence="2 5">Homopentamer.</text>
</comment>
<evidence type="ECO:0000256" key="2">
    <source>
        <dbReference type="ARBA" id="ARBA00011255"/>
    </source>
</evidence>
<dbReference type="GO" id="GO:0071973">
    <property type="term" value="P:bacterial-type flagellum-dependent cell motility"/>
    <property type="evidence" value="ECO:0007669"/>
    <property type="project" value="TreeGrafter"/>
</dbReference>
<evidence type="ECO:0000313" key="8">
    <source>
        <dbReference type="EMBL" id="ABS03113.1"/>
    </source>
</evidence>
<proteinExistence type="inferred from homology"/>
<keyword evidence="8" id="KW-0282">Flagellum</keyword>
<evidence type="ECO:0000259" key="6">
    <source>
        <dbReference type="Pfam" id="PF02465"/>
    </source>
</evidence>
<keyword evidence="5" id="KW-0964">Secreted</keyword>
<dbReference type="EMBL" id="CP000750">
    <property type="protein sequence ID" value="ABS03113.1"/>
    <property type="molecule type" value="Genomic_DNA"/>
</dbReference>
<sequence length="523" mass="53527">MSTISSSSVDGLVSGLQTSSIISSLIAVDSATQTRLKSSVSSTQLKITAYQSVSSKMLAVQEAATKLQAATAWTPTKATSSDKSVAVSTTEAASAGSVSFSVTGVAAGRTVTSAIFNSKAADKGAELTSALGGSPLDVVRSDGKFVTITPSSGDLEAVAKAVNDAADLGIKAVAIRVGDGQYRLQITSTKTGASEGDFKIVPSVGGNASTGRDGKLREVGFDAQDFADLNVQDVTRTGGTGYTASSSKDASILLATGDPMTSPTNTFSDIIAGLSFTVSAESPFKADAPTEREKATVSVAPNSAAVAASMKALVDAANAALDDVALQSRAASVSADGSVTGGGTLRGDPALRSLRSQIIEAVTGNITATGINTSAASFGVESTRDGKLVFKEGSFLAAYEKDPTGLKDLVAKRSTTVVDGKTVVADDGKDGIATRLRNVVDQAIGRKEDTAIGLKALDGTITQIITNQNISIADLKNRIADWDVKLKDKQAYYQKYYGALEVQLGKLQSQSSWLAGQLSNLGS</sequence>
<organism evidence="8 9">
    <name type="scientific">Kineococcus radiotolerans (strain ATCC BAA-149 / DSM 14245 / SRS30216)</name>
    <dbReference type="NCBI Taxonomy" id="266940"/>
    <lineage>
        <taxon>Bacteria</taxon>
        <taxon>Bacillati</taxon>
        <taxon>Actinomycetota</taxon>
        <taxon>Actinomycetes</taxon>
        <taxon>Kineosporiales</taxon>
        <taxon>Kineosporiaceae</taxon>
        <taxon>Kineococcus</taxon>
    </lineage>
</organism>
<keyword evidence="8" id="KW-0969">Cilium</keyword>
<dbReference type="STRING" id="266940.Krad_1627"/>
<evidence type="ECO:0000256" key="5">
    <source>
        <dbReference type="RuleBase" id="RU362066"/>
    </source>
</evidence>
<dbReference type="GO" id="GO:0009421">
    <property type="term" value="C:bacterial-type flagellum filament cap"/>
    <property type="evidence" value="ECO:0007669"/>
    <property type="project" value="InterPro"/>
</dbReference>
<comment type="function">
    <text evidence="5">Required for morphogenesis and for the elongation of the flagellar filament by facilitating polymerization of the flagellin monomers at the tip of growing filament. Forms a capping structure, which prevents flagellin subunits (transported through the central channel of the flagellum) from leaking out without polymerization at the distal end.</text>
</comment>
<keyword evidence="9" id="KW-1185">Reference proteome</keyword>
<dbReference type="RefSeq" id="WP_011981748.1">
    <property type="nucleotide sequence ID" value="NC_009664.2"/>
</dbReference>
<dbReference type="InterPro" id="IPR010809">
    <property type="entry name" value="FliD_C"/>
</dbReference>
<comment type="subcellular location">
    <subcellularLocation>
        <location evidence="5">Secreted</location>
    </subcellularLocation>
    <subcellularLocation>
        <location evidence="5">Bacterial flagellum</location>
    </subcellularLocation>
</comment>
<dbReference type="InterPro" id="IPR003481">
    <property type="entry name" value="FliD_N"/>
</dbReference>
<dbReference type="Pfam" id="PF02465">
    <property type="entry name" value="FliD_N"/>
    <property type="match status" value="1"/>
</dbReference>
<dbReference type="AlphaFoldDB" id="A6W8H4"/>
<feature type="domain" description="Flagellar hook-associated protein 2 C-terminal" evidence="7">
    <location>
        <begin position="248"/>
        <end position="508"/>
    </location>
</feature>
<evidence type="ECO:0000313" key="9">
    <source>
        <dbReference type="Proteomes" id="UP000001116"/>
    </source>
</evidence>
<feature type="domain" description="Flagellar hook-associated protein 2 N-terminal" evidence="6">
    <location>
        <begin position="14"/>
        <end position="107"/>
    </location>
</feature>
<dbReference type="PANTHER" id="PTHR30288">
    <property type="entry name" value="FLAGELLAR CAP/ASSEMBLY PROTEIN FLID"/>
    <property type="match status" value="1"/>
</dbReference>
<gene>
    <name evidence="8" type="ordered locus">Krad_1627</name>
</gene>
<dbReference type="HOGENOM" id="CLU_015182_4_2_11"/>
<dbReference type="Pfam" id="PF07195">
    <property type="entry name" value="FliD_C"/>
    <property type="match status" value="1"/>
</dbReference>